<dbReference type="Proteomes" id="UP000573499">
    <property type="component" value="Unassembled WGS sequence"/>
</dbReference>
<dbReference type="SUPFAM" id="SSF55781">
    <property type="entry name" value="GAF domain-like"/>
    <property type="match status" value="1"/>
</dbReference>
<dbReference type="InterPro" id="IPR036641">
    <property type="entry name" value="HPT_dom_sf"/>
</dbReference>
<dbReference type="GO" id="GO:0005524">
    <property type="term" value="F:ATP binding"/>
    <property type="evidence" value="ECO:0007669"/>
    <property type="project" value="InterPro"/>
</dbReference>
<dbReference type="PROSITE" id="PS50011">
    <property type="entry name" value="PROTEIN_KINASE_DOM"/>
    <property type="match status" value="1"/>
</dbReference>
<dbReference type="GO" id="GO:0004673">
    <property type="term" value="F:protein histidine kinase activity"/>
    <property type="evidence" value="ECO:0007669"/>
    <property type="project" value="UniProtKB-EC"/>
</dbReference>
<protein>
    <recommendedName>
        <fullName evidence="2">histidine kinase</fullName>
        <ecNumber evidence="2">2.7.13.3</ecNumber>
    </recommendedName>
</protein>
<dbReference type="PANTHER" id="PTHR43642:SF1">
    <property type="entry name" value="HYBRID SIGNAL TRANSDUCTION HISTIDINE KINASE G"/>
    <property type="match status" value="1"/>
</dbReference>
<dbReference type="SUPFAM" id="SSF56112">
    <property type="entry name" value="Protein kinase-like (PK-like)"/>
    <property type="match status" value="1"/>
</dbReference>
<dbReference type="Pfam" id="PF00069">
    <property type="entry name" value="Pkinase"/>
    <property type="match status" value="1"/>
</dbReference>
<comment type="caution">
    <text evidence="6">The sequence shown here is derived from an EMBL/GenBank/DDBJ whole genome shotgun (WGS) entry which is preliminary data.</text>
</comment>
<dbReference type="SUPFAM" id="SSF52540">
    <property type="entry name" value="P-loop containing nucleoside triphosphate hydrolases"/>
    <property type="match status" value="1"/>
</dbReference>
<dbReference type="InterPro" id="IPR000719">
    <property type="entry name" value="Prot_kinase_dom"/>
</dbReference>
<dbReference type="PRINTS" id="PR00344">
    <property type="entry name" value="BCTRLSENSOR"/>
</dbReference>
<dbReference type="RefSeq" id="WP_182153256.1">
    <property type="nucleotide sequence ID" value="NZ_JACEZU010000004.1"/>
</dbReference>
<dbReference type="SMART" id="SM00065">
    <property type="entry name" value="GAF"/>
    <property type="match status" value="1"/>
</dbReference>
<dbReference type="Pfam" id="PF02518">
    <property type="entry name" value="HATPase_c"/>
    <property type="match status" value="1"/>
</dbReference>
<accession>A0A7W2F958</accession>
<dbReference type="InterPro" id="IPR027417">
    <property type="entry name" value="P-loop_NTPase"/>
</dbReference>
<feature type="compositionally biased region" description="Polar residues" evidence="3">
    <location>
        <begin position="1289"/>
        <end position="1305"/>
    </location>
</feature>
<reference evidence="6 7" key="1">
    <citation type="submission" date="2020-07" db="EMBL/GenBank/DDBJ databases">
        <title>Novel species isolated from subtropical streams in China.</title>
        <authorList>
            <person name="Lu H."/>
        </authorList>
    </citation>
    <scope>NUCLEOTIDE SEQUENCE [LARGE SCALE GENOMIC DNA]</scope>
    <source>
        <strain evidence="6 7">LX47W</strain>
    </source>
</reference>
<dbReference type="InterPro" id="IPR011009">
    <property type="entry name" value="Kinase-like_dom_sf"/>
</dbReference>
<dbReference type="SMART" id="SM00387">
    <property type="entry name" value="HATPase_c"/>
    <property type="match status" value="1"/>
</dbReference>
<organism evidence="6 7">
    <name type="scientific">Rugamonas apoptosis</name>
    <dbReference type="NCBI Taxonomy" id="2758570"/>
    <lineage>
        <taxon>Bacteria</taxon>
        <taxon>Pseudomonadati</taxon>
        <taxon>Pseudomonadota</taxon>
        <taxon>Betaproteobacteria</taxon>
        <taxon>Burkholderiales</taxon>
        <taxon>Oxalobacteraceae</taxon>
        <taxon>Telluria group</taxon>
        <taxon>Rugamonas</taxon>
    </lineage>
</organism>
<evidence type="ECO:0000259" key="4">
    <source>
        <dbReference type="PROSITE" id="PS50011"/>
    </source>
</evidence>
<feature type="domain" description="Histidine kinase" evidence="5">
    <location>
        <begin position="1862"/>
        <end position="2000"/>
    </location>
</feature>
<evidence type="ECO:0000313" key="7">
    <source>
        <dbReference type="Proteomes" id="UP000573499"/>
    </source>
</evidence>
<dbReference type="SUPFAM" id="SSF55874">
    <property type="entry name" value="ATPase domain of HSP90 chaperone/DNA topoisomerase II/histidine kinase"/>
    <property type="match status" value="1"/>
</dbReference>
<evidence type="ECO:0000256" key="3">
    <source>
        <dbReference type="SAM" id="MobiDB-lite"/>
    </source>
</evidence>
<dbReference type="Pfam" id="PF13191">
    <property type="entry name" value="AAA_16"/>
    <property type="match status" value="1"/>
</dbReference>
<comment type="catalytic activity">
    <reaction evidence="1">
        <text>ATP + protein L-histidine = ADP + protein N-phospho-L-histidine.</text>
        <dbReference type="EC" id="2.7.13.3"/>
    </reaction>
</comment>
<dbReference type="Gene3D" id="1.10.510.10">
    <property type="entry name" value="Transferase(Phosphotransferase) domain 1"/>
    <property type="match status" value="1"/>
</dbReference>
<dbReference type="GO" id="GO:0000160">
    <property type="term" value="P:phosphorelay signal transduction system"/>
    <property type="evidence" value="ECO:0007669"/>
    <property type="project" value="InterPro"/>
</dbReference>
<sequence length="2015" mass="219877">MHINSNFRLSEELYSSEHTRIWRATGVADGSPAILKFLCGGEQVDADSYAQFQREYQLTRELGDIDGVIAIGALEHVQDSLMMVEEDIGGTSLAQLLERGRIGWRDGLDLAIRVARILDQVHRRGVIHKDLTPSNIIWNPATGALRIIDFGIASQLSQERREFQSVRALEGTLHYVSPEQTGRVNRHLDSRSDIYTLGATLYHLLTGVRPFANRAGIELVHAHIALEPPPPHEIDPALPPVLSAIILKSLAKTAEARYQSAAGLAHDLTRCRDALLATGAAPLFALGREDAQGIFKLPQILYGRAREIGAIVAAFERVATGPAEVLLVRGFSGSGKTALVQEVHKPVTQRHGGYIAGKFDQYQRDVPFYAWRMAFEQFCHHLLTEDETTLARWRARVGAAVGPLGKVLADVVPSIELILGPQPEVPPLAGAQALNRLHYVFANFLEAVCLPEHPLVVFIDDWQWADAGSLSLLQAVMAPGRLRSLLLICAYRDNETPPSHPWMLALAELRQGAVVVEAIDVQPLQPDDVGALVQGALGGADCAPLARLLFEKTHGNAFFLRQLLTELHHKALLRFDGPTRRWCWNQEDIGALAIADNVVDLMSVRIGRLPEAAQQALLYASCIGDRFELATLAVLLNQPAYQVADALEQALRAGILTPIGSNYRIARQQSNTANVHYQFIHDRVRQAAYGMLGQQTRDRLHHDIALRWLAELGPEEQQRHIFDIANQFNAGRALISDPRQREQLIAVNLQAGKRAKAATAYSSSLAYFRVALEARAPDHWQRQPEQALELCLGAAEVAFLTQQYDSMERWLDELLAQRDGVLDQVGALKVRVQAYVAQNRLADAVDAALHALRLLGVPLSKAPGQLAVLARLMRTKLALRGKSLDDLRALPAMTDPLRLAAMDMLGLLLPPAYWTSEGLLAMVVCRMVGLSLAHGHSPNAGYGFAWWGITESALLGNIEAGVAFGDFATDLARRHGLNLQQPLFFGAWIIRKFKHPLRSTLPLYQDCYALSLEKGDVEYASYARNNYMQTLFHCGSPLPELLDEMAVAHADLQRFQVGSSLYWHNIWWQTARNFATATAQPALLDGDAYREADMLPLHRKANDASTLFLLYCAKLMLAVYFHDHGAALAHARTARPYLKAGVGMHAFVLFHFYESLAMLANLPAAGGRRRRTLRQVAANQGKLAKWAAHAPANYRHHWLLVEAERLRLTGQADRGWHCGEQAIDAARASGALHEEALAYELAARALRAAGRARLASHYLRQALQAYERWGAGAKTAQLSAAFAGWLATASASQPDQPPGTASRTRPATHGHAAAATGALSEQALDMLAVTEASQAISKEIVSTELLRTLLTIVVEHSGAQRALLLLKQGDSLRIAAQAWARQRIEVDLRDLPLDGEGEPLLPVSMVQYVSRTLATQVIQDARQDPLFAEDRYWRSVPAVSVLCEPILLQGALVGMLYLENALTVGAFSTGRLELLRVLAGQAAISIENARLYGDMEARVRARTRELADSLETVRVTSRQVSVLLDHSAQGFLSFGADLVVDAQYSRACEAMLAGVPAGRNVADLLFPDDSAMADLMALAVPKVLRTQDVDRRDLMLSLLPAEFERAGLRLAAAYTVLDDGRLMATLTDVTEQRRLAEQAAAEHARLKMVHAAVADSDDFLDSVAAFRHFVRVDLPQWLAAPAVSAGLLQQLYREVHTYKGVLNQFSLQHTPQRLHQLEHQLDALKAGAAVDTATLAGLLEQAALDEALTADLAALEAVLGAAFLAGGARLTLSAQQARQLEQLVGRLLRGETVDVAAPARRAELLRIGNLHRIALRDALAGLERAYAPVAARQHKLVAPLALSGGHDIWLDPAVCRPFLRSLVHVFRNAVAHGIEEPARRLAAGKPEAGQISCTVTQADGQLTLVIADDGAGLDLAALRARAVALGLCPADQAQQWDPAQLSDLVFRDGLSTSEHADLLAGRGVGLAAVRAEVHKLGGTVTAHSVAGGGAEFRFHLPMHGLAAISIDENALTMRS</sequence>
<dbReference type="InterPro" id="IPR029016">
    <property type="entry name" value="GAF-like_dom_sf"/>
</dbReference>
<dbReference type="InterPro" id="IPR041664">
    <property type="entry name" value="AAA_16"/>
</dbReference>
<dbReference type="SUPFAM" id="SSF47226">
    <property type="entry name" value="Histidine-containing phosphotransfer domain, HPT domain"/>
    <property type="match status" value="1"/>
</dbReference>
<dbReference type="InterPro" id="IPR036890">
    <property type="entry name" value="HATPase_C_sf"/>
</dbReference>
<gene>
    <name evidence="6" type="ORF">H3H39_10180</name>
</gene>
<dbReference type="Gene3D" id="3.30.565.10">
    <property type="entry name" value="Histidine kinase-like ATPase, C-terminal domain"/>
    <property type="match status" value="1"/>
</dbReference>
<dbReference type="CDD" id="cd14014">
    <property type="entry name" value="STKc_PknB_like"/>
    <property type="match status" value="1"/>
</dbReference>
<dbReference type="EC" id="2.7.13.3" evidence="2"/>
<dbReference type="PROSITE" id="PS50109">
    <property type="entry name" value="HIS_KIN"/>
    <property type="match status" value="1"/>
</dbReference>
<name>A0A7W2F958_9BURK</name>
<dbReference type="InterPro" id="IPR053159">
    <property type="entry name" value="Hybrid_Histidine_Kinase"/>
</dbReference>
<feature type="domain" description="Protein kinase" evidence="4">
    <location>
        <begin position="7"/>
        <end position="269"/>
    </location>
</feature>
<dbReference type="InterPro" id="IPR004358">
    <property type="entry name" value="Sig_transdc_His_kin-like_C"/>
</dbReference>
<proteinExistence type="predicted"/>
<dbReference type="InterPro" id="IPR003594">
    <property type="entry name" value="HATPase_dom"/>
</dbReference>
<dbReference type="InterPro" id="IPR003018">
    <property type="entry name" value="GAF"/>
</dbReference>
<dbReference type="Pfam" id="PF01590">
    <property type="entry name" value="GAF"/>
    <property type="match status" value="1"/>
</dbReference>
<dbReference type="InterPro" id="IPR005467">
    <property type="entry name" value="His_kinase_dom"/>
</dbReference>
<keyword evidence="7" id="KW-1185">Reference proteome</keyword>
<dbReference type="PANTHER" id="PTHR43642">
    <property type="entry name" value="HYBRID SIGNAL TRANSDUCTION HISTIDINE KINASE G"/>
    <property type="match status" value="1"/>
</dbReference>
<evidence type="ECO:0000256" key="2">
    <source>
        <dbReference type="ARBA" id="ARBA00012438"/>
    </source>
</evidence>
<evidence type="ECO:0000313" key="6">
    <source>
        <dbReference type="EMBL" id="MBA5687412.1"/>
    </source>
</evidence>
<evidence type="ECO:0000259" key="5">
    <source>
        <dbReference type="PROSITE" id="PS50109"/>
    </source>
</evidence>
<feature type="region of interest" description="Disordered" evidence="3">
    <location>
        <begin position="1289"/>
        <end position="1313"/>
    </location>
</feature>
<dbReference type="EMBL" id="JACEZU010000004">
    <property type="protein sequence ID" value="MBA5687412.1"/>
    <property type="molecule type" value="Genomic_DNA"/>
</dbReference>
<dbReference type="Gene3D" id="3.30.450.40">
    <property type="match status" value="1"/>
</dbReference>
<evidence type="ECO:0000256" key="1">
    <source>
        <dbReference type="ARBA" id="ARBA00000085"/>
    </source>
</evidence>